<evidence type="ECO:0000256" key="1">
    <source>
        <dbReference type="ARBA" id="ARBA00004651"/>
    </source>
</evidence>
<evidence type="ECO:0000256" key="2">
    <source>
        <dbReference type="ARBA" id="ARBA00022448"/>
    </source>
</evidence>
<comment type="subcellular location">
    <subcellularLocation>
        <location evidence="1">Cell membrane</location>
        <topology evidence="1">Multi-pass membrane protein</topology>
    </subcellularLocation>
</comment>
<accession>T1BAS0</accession>
<dbReference type="PANTHER" id="PTHR43163">
    <property type="entry name" value="DIPEPTIDE TRANSPORT SYSTEM PERMEASE PROTEIN DPPB-RELATED"/>
    <property type="match status" value="1"/>
</dbReference>
<keyword evidence="3" id="KW-1003">Cell membrane</keyword>
<sequence>MRYLVRRVGFLLVSLWAALTVNFLIPRLMPGNPAEAMMAKFHGHVNPSALKALEVAFGVNTHESLAAAYVAYINNTLHGNLGISTSYFPLPVRTVILRALPWSRGAGWG</sequence>
<reference evidence="4" key="2">
    <citation type="journal article" date="2014" name="ISME J.">
        <title>Microbial stratification in low pH oxic and suboxic macroscopic growths along an acid mine drainage.</title>
        <authorList>
            <person name="Mendez-Garcia C."/>
            <person name="Mesa V."/>
            <person name="Sprenger R.R."/>
            <person name="Richter M."/>
            <person name="Diez M.S."/>
            <person name="Solano J."/>
            <person name="Bargiela R."/>
            <person name="Golyshina O.V."/>
            <person name="Manteca A."/>
            <person name="Ramos J.L."/>
            <person name="Gallego J.R."/>
            <person name="Llorente I."/>
            <person name="Martins Dos Santos V.A."/>
            <person name="Jensen O.N."/>
            <person name="Pelaez A.I."/>
            <person name="Sanchez J."/>
            <person name="Ferrer M."/>
        </authorList>
    </citation>
    <scope>NUCLEOTIDE SEQUENCE</scope>
</reference>
<evidence type="ECO:0000313" key="4">
    <source>
        <dbReference type="EMBL" id="EQD66967.1"/>
    </source>
</evidence>
<protein>
    <submittedName>
        <fullName evidence="4">Binding-protein-dependent transport system inner membrane component</fullName>
    </submittedName>
</protein>
<reference evidence="4" key="1">
    <citation type="submission" date="2013-08" db="EMBL/GenBank/DDBJ databases">
        <authorList>
            <person name="Mendez C."/>
            <person name="Richter M."/>
            <person name="Ferrer M."/>
            <person name="Sanchez J."/>
        </authorList>
    </citation>
    <scope>NUCLEOTIDE SEQUENCE</scope>
</reference>
<keyword evidence="2" id="KW-0813">Transport</keyword>
<comment type="caution">
    <text evidence="4">The sequence shown here is derived from an EMBL/GenBank/DDBJ whole genome shotgun (WGS) entry which is preliminary data.</text>
</comment>
<dbReference type="GO" id="GO:0005886">
    <property type="term" value="C:plasma membrane"/>
    <property type="evidence" value="ECO:0007669"/>
    <property type="project" value="UniProtKB-SubCell"/>
</dbReference>
<dbReference type="EMBL" id="AUZZ01000700">
    <property type="protein sequence ID" value="EQD66967.1"/>
    <property type="molecule type" value="Genomic_DNA"/>
</dbReference>
<name>T1BAS0_9ZZZZ</name>
<dbReference type="PANTHER" id="PTHR43163:SF6">
    <property type="entry name" value="DIPEPTIDE TRANSPORT SYSTEM PERMEASE PROTEIN DPPB-RELATED"/>
    <property type="match status" value="1"/>
</dbReference>
<gene>
    <name evidence="4" type="ORF">B2A_00914</name>
</gene>
<dbReference type="AlphaFoldDB" id="T1BAS0"/>
<proteinExistence type="predicted"/>
<keyword evidence="3" id="KW-0472">Membrane</keyword>
<evidence type="ECO:0000256" key="3">
    <source>
        <dbReference type="ARBA" id="ARBA00022475"/>
    </source>
</evidence>
<organism evidence="4">
    <name type="scientific">mine drainage metagenome</name>
    <dbReference type="NCBI Taxonomy" id="410659"/>
    <lineage>
        <taxon>unclassified sequences</taxon>
        <taxon>metagenomes</taxon>
        <taxon>ecological metagenomes</taxon>
    </lineage>
</organism>